<reference evidence="2 3" key="1">
    <citation type="submission" date="2016-09" db="EMBL/GenBank/DDBJ databases">
        <title>Genome Sequence of Salegentibacter salarius,Isolated from a Marine Solar Saltern of the Yellow Sea in South Korea.</title>
        <authorList>
            <person name="Zheng Q."/>
            <person name="Liu Y."/>
        </authorList>
    </citation>
    <scope>NUCLEOTIDE SEQUENCE [LARGE SCALE GENOMIC DNA]</scope>
    <source>
        <strain evidence="2 3">KCTC 12974</strain>
    </source>
</reference>
<feature type="transmembrane region" description="Helical" evidence="1">
    <location>
        <begin position="7"/>
        <end position="26"/>
    </location>
</feature>
<feature type="transmembrane region" description="Helical" evidence="1">
    <location>
        <begin position="225"/>
        <end position="246"/>
    </location>
</feature>
<feature type="transmembrane region" description="Helical" evidence="1">
    <location>
        <begin position="174"/>
        <end position="191"/>
    </location>
</feature>
<feature type="transmembrane region" description="Helical" evidence="1">
    <location>
        <begin position="81"/>
        <end position="100"/>
    </location>
</feature>
<feature type="transmembrane region" description="Helical" evidence="1">
    <location>
        <begin position="359"/>
        <end position="379"/>
    </location>
</feature>
<proteinExistence type="predicted"/>
<keyword evidence="1" id="KW-1133">Transmembrane helix</keyword>
<dbReference type="Proteomes" id="UP000176009">
    <property type="component" value="Unassembled WGS sequence"/>
</dbReference>
<organism evidence="2 3">
    <name type="scientific">Salegentibacter salarius</name>
    <dbReference type="NCBI Taxonomy" id="435906"/>
    <lineage>
        <taxon>Bacteria</taxon>
        <taxon>Pseudomonadati</taxon>
        <taxon>Bacteroidota</taxon>
        <taxon>Flavobacteriia</taxon>
        <taxon>Flavobacteriales</taxon>
        <taxon>Flavobacteriaceae</taxon>
        <taxon>Salegentibacter</taxon>
    </lineage>
</organism>
<name>A0ABX3BDN4_9FLAO</name>
<sequence>MRKLFSIFVVGFLYAIYYLLLGVYNAKLGSRHYESLFISDKLQLLFKNEDKTLELFYFIYPNLAQLFAIPAALINIERAPVITSALFMAFFAAYLVVKLFQLELKYASVLVSLYFLCSPMMLSAATSGSSLYLYLIFYFLFFHLIFRYIRYFTTYNFVLLSLCLTLFVFLNYKFLWILVFMIPLVFLLSLFKSSGIDKSYLGIFSQITQNLTATKELLQRSLSTFLIILFTPVMSLLCYFLINFWFTGDSFFFERSEITQWDQSQFFTLGTVDTSITYLLKLCLYLSPLFIAASIIGRKKLLFQLTLLLVPLWVMYSKNTASGTQLFLPVLLIITASGIAAFIHLFQTPLLPRFKRSRILYSLTTIVFILTVLGEGLYFKNTHHSQETQMLTFLDFEQPLYDTPAKNMADFVNNNLGDKPVILSDNKLVYPVMSLSRKNTIYLDQFKADYYKALQAPGRYADYLLVSKAQQSFFVEDQLTRIIEDKMASYYLVYSNSNYQLFKISR</sequence>
<feature type="transmembrane region" description="Helical" evidence="1">
    <location>
        <begin position="276"/>
        <end position="296"/>
    </location>
</feature>
<keyword evidence="3" id="KW-1185">Reference proteome</keyword>
<dbReference type="EMBL" id="MJBR01000051">
    <property type="protein sequence ID" value="OEY71347.1"/>
    <property type="molecule type" value="Genomic_DNA"/>
</dbReference>
<keyword evidence="1" id="KW-0472">Membrane</keyword>
<keyword evidence="1" id="KW-0812">Transmembrane</keyword>
<evidence type="ECO:0008006" key="4">
    <source>
        <dbReference type="Google" id="ProtNLM"/>
    </source>
</evidence>
<feature type="transmembrane region" description="Helical" evidence="1">
    <location>
        <begin position="55"/>
        <end position="74"/>
    </location>
</feature>
<feature type="transmembrane region" description="Helical" evidence="1">
    <location>
        <begin position="120"/>
        <end position="141"/>
    </location>
</feature>
<protein>
    <recommendedName>
        <fullName evidence="4">Glycosyltransferase RgtA/B/C/D-like domain-containing protein</fullName>
    </recommendedName>
</protein>
<evidence type="ECO:0000256" key="1">
    <source>
        <dbReference type="SAM" id="Phobius"/>
    </source>
</evidence>
<feature type="transmembrane region" description="Helical" evidence="1">
    <location>
        <begin position="328"/>
        <end position="347"/>
    </location>
</feature>
<accession>A0ABX3BDN4</accession>
<comment type="caution">
    <text evidence="2">The sequence shown here is derived from an EMBL/GenBank/DDBJ whole genome shotgun (WGS) entry which is preliminary data.</text>
</comment>
<gene>
    <name evidence="2" type="ORF">BHS39_06580</name>
</gene>
<feature type="transmembrane region" description="Helical" evidence="1">
    <location>
        <begin position="148"/>
        <end position="168"/>
    </location>
</feature>
<feature type="transmembrane region" description="Helical" evidence="1">
    <location>
        <begin position="301"/>
        <end position="316"/>
    </location>
</feature>
<dbReference type="RefSeq" id="WP_070055432.1">
    <property type="nucleotide sequence ID" value="NZ_FVZF01000008.1"/>
</dbReference>
<evidence type="ECO:0000313" key="2">
    <source>
        <dbReference type="EMBL" id="OEY71347.1"/>
    </source>
</evidence>
<evidence type="ECO:0000313" key="3">
    <source>
        <dbReference type="Proteomes" id="UP000176009"/>
    </source>
</evidence>